<dbReference type="OrthoDB" id="5134445at2759"/>
<dbReference type="AlphaFoldDB" id="A0A316TY57"/>
<sequence>MSELSPNLSAAIEVVTCGVEDTSNEATTMSARSYILLERFCSVLDLYLAAHPEKLCITDESLKLPNATTRIVVGPDTGEEGSNAEYCDHILFLVQYLLQLGQDAYRWQESGTMQVGVRLTGEFKALLPTALDKPIRISSGHDIRTSHLNRLADKLGPAARIVDANFYVSRGDRVIATIESNPECDARAVGIITRDRTDPFRLSEVGSAKMDGWDTKLLLQLASQCAVTGLKMGLLVADWGRILLPYEVIREPTGPDPGTEAPTLSRARIVFSSTPCYDDVLGGPHALLNAKRTISERLQDLSSRLQLRSLPNAVFYLLAWVLQAVEEANVKTEIAEREGKATRGSAPDGPSDREAGPSSKRGPPDGDREEGSATKSRGSRASGSSRAGQKDPGSSTGESNKGKGKGKGRAVVKTQSEGENKSSEIRRDYNDLIRRCRLVTTYLSSYTPVNSGTFATVHSCLVQTAELRDGDGDRHQSDHLGGQPNPKISRPPSSDEVEALLKIQRVPLVRHGLWTRIDPRVESPYDDPPTKEEDMIDIQHRTMRELRVYLQCQDLQGLVIPQLYGVVAPRNFPFSSAHKLMIQSLEGEPIAHLHRKFFSLWRKEIIDSAIHAISSLHSRSVWHGDLSNSNVRVEWRQFDSLVEQPSIYKFIHASKVLAAIEQAQRSMGISDKEFDAAADKLSTAADAEDSAIVLTSTSSPLENLKMTIRPHIWLIDFAESKVVNVEEEHGLLAAEVRNMKVILGSVEYASL</sequence>
<dbReference type="GeneID" id="37017329"/>
<organism evidence="2 3">
    <name type="scientific">Pseudomicrostroma glucosiphilum</name>
    <dbReference type="NCBI Taxonomy" id="1684307"/>
    <lineage>
        <taxon>Eukaryota</taxon>
        <taxon>Fungi</taxon>
        <taxon>Dikarya</taxon>
        <taxon>Basidiomycota</taxon>
        <taxon>Ustilaginomycotina</taxon>
        <taxon>Exobasidiomycetes</taxon>
        <taxon>Microstromatales</taxon>
        <taxon>Microstromatales incertae sedis</taxon>
        <taxon>Pseudomicrostroma</taxon>
    </lineage>
</organism>
<proteinExistence type="predicted"/>
<dbReference type="EMBL" id="KZ819338">
    <property type="protein sequence ID" value="PWN18182.1"/>
    <property type="molecule type" value="Genomic_DNA"/>
</dbReference>
<feature type="region of interest" description="Disordered" evidence="1">
    <location>
        <begin position="336"/>
        <end position="423"/>
    </location>
</feature>
<dbReference type="SUPFAM" id="SSF56112">
    <property type="entry name" value="Protein kinase-like (PK-like)"/>
    <property type="match status" value="1"/>
</dbReference>
<gene>
    <name evidence="2" type="ORF">BCV69DRAFT_87800</name>
</gene>
<dbReference type="Proteomes" id="UP000245942">
    <property type="component" value="Unassembled WGS sequence"/>
</dbReference>
<protein>
    <submittedName>
        <fullName evidence="2">Uncharacterized protein</fullName>
    </submittedName>
</protein>
<dbReference type="RefSeq" id="XP_025345342.1">
    <property type="nucleotide sequence ID" value="XM_025495595.1"/>
</dbReference>
<evidence type="ECO:0000256" key="1">
    <source>
        <dbReference type="SAM" id="MobiDB-lite"/>
    </source>
</evidence>
<feature type="compositionally biased region" description="Basic and acidic residues" evidence="1">
    <location>
        <begin position="362"/>
        <end position="372"/>
    </location>
</feature>
<evidence type="ECO:0000313" key="2">
    <source>
        <dbReference type="EMBL" id="PWN18182.1"/>
    </source>
</evidence>
<name>A0A316TY57_9BASI</name>
<feature type="compositionally biased region" description="Low complexity" evidence="1">
    <location>
        <begin position="373"/>
        <end position="387"/>
    </location>
</feature>
<feature type="region of interest" description="Disordered" evidence="1">
    <location>
        <begin position="469"/>
        <end position="495"/>
    </location>
</feature>
<accession>A0A316TY57</accession>
<feature type="compositionally biased region" description="Basic and acidic residues" evidence="1">
    <location>
        <begin position="469"/>
        <end position="478"/>
    </location>
</feature>
<keyword evidence="3" id="KW-1185">Reference proteome</keyword>
<reference evidence="2 3" key="1">
    <citation type="journal article" date="2018" name="Mol. Biol. Evol.">
        <title>Broad Genomic Sampling Reveals a Smut Pathogenic Ancestry of the Fungal Clade Ustilaginomycotina.</title>
        <authorList>
            <person name="Kijpornyongpan T."/>
            <person name="Mondo S.J."/>
            <person name="Barry K."/>
            <person name="Sandor L."/>
            <person name="Lee J."/>
            <person name="Lipzen A."/>
            <person name="Pangilinan J."/>
            <person name="LaButti K."/>
            <person name="Hainaut M."/>
            <person name="Henrissat B."/>
            <person name="Grigoriev I.V."/>
            <person name="Spatafora J.W."/>
            <person name="Aime M.C."/>
        </authorList>
    </citation>
    <scope>NUCLEOTIDE SEQUENCE [LARGE SCALE GENOMIC DNA]</scope>
    <source>
        <strain evidence="2 3">MCA 4718</strain>
    </source>
</reference>
<dbReference type="InterPro" id="IPR011009">
    <property type="entry name" value="Kinase-like_dom_sf"/>
</dbReference>
<evidence type="ECO:0000313" key="3">
    <source>
        <dbReference type="Proteomes" id="UP000245942"/>
    </source>
</evidence>